<reference evidence="1 2" key="1">
    <citation type="submission" date="2023-07" db="EMBL/GenBank/DDBJ databases">
        <title>Nocardioides sp. nov WY-20 isolated from soil.</title>
        <authorList>
            <person name="Liu B."/>
            <person name="Wan Y."/>
        </authorList>
    </citation>
    <scope>NUCLEOTIDE SEQUENCE [LARGE SCALE GENOMIC DNA]</scope>
    <source>
        <strain evidence="1 2">WY-20</strain>
    </source>
</reference>
<sequence>MRTLFQNKVLAIVAAICLVVAVGAAAALVMLPSLVTVRGALLLSDLGDPASDDGTSCIARGGYSDIGEGTQVVVRDSGGKTVSVGSLEAGTREEAYGICTYRFTVKDVSGDWPMSVEVSHRGQIVFGKDDADGVVVTLGS</sequence>
<organism evidence="1 2">
    <name type="scientific">Nocardioides jiangxiensis</name>
    <dbReference type="NCBI Taxonomy" id="3064524"/>
    <lineage>
        <taxon>Bacteria</taxon>
        <taxon>Bacillati</taxon>
        <taxon>Actinomycetota</taxon>
        <taxon>Actinomycetes</taxon>
        <taxon>Propionibacteriales</taxon>
        <taxon>Nocardioidaceae</taxon>
        <taxon>Nocardioides</taxon>
    </lineage>
</organism>
<gene>
    <name evidence="1" type="ORF">Q5722_02045</name>
</gene>
<dbReference type="Proteomes" id="UP001233314">
    <property type="component" value="Unassembled WGS sequence"/>
</dbReference>
<evidence type="ECO:0000313" key="1">
    <source>
        <dbReference type="EMBL" id="MDO7867140.1"/>
    </source>
</evidence>
<dbReference type="EMBL" id="JAUQTA010000001">
    <property type="protein sequence ID" value="MDO7867140.1"/>
    <property type="molecule type" value="Genomic_DNA"/>
</dbReference>
<comment type="caution">
    <text evidence="1">The sequence shown here is derived from an EMBL/GenBank/DDBJ whole genome shotgun (WGS) entry which is preliminary data.</text>
</comment>
<dbReference type="RefSeq" id="WP_305026545.1">
    <property type="nucleotide sequence ID" value="NZ_JAUQTA010000001.1"/>
</dbReference>
<accession>A0ABT9AX87</accession>
<evidence type="ECO:0000313" key="2">
    <source>
        <dbReference type="Proteomes" id="UP001233314"/>
    </source>
</evidence>
<protein>
    <submittedName>
        <fullName evidence="1">Uncharacterized protein</fullName>
    </submittedName>
</protein>
<proteinExistence type="predicted"/>
<keyword evidence="2" id="KW-1185">Reference proteome</keyword>
<name>A0ABT9AX87_9ACTN</name>